<evidence type="ECO:0000256" key="1">
    <source>
        <dbReference type="SAM" id="Phobius"/>
    </source>
</evidence>
<keyword evidence="1" id="KW-0472">Membrane</keyword>
<dbReference type="EMBL" id="QASA01000001">
    <property type="protein sequence ID" value="RDC61903.1"/>
    <property type="molecule type" value="Genomic_DNA"/>
</dbReference>
<accession>A0A369QAG4</accession>
<dbReference type="RefSeq" id="WP_115371418.1">
    <property type="nucleotide sequence ID" value="NZ_QASA01000001.1"/>
</dbReference>
<keyword evidence="3" id="KW-1185">Reference proteome</keyword>
<feature type="transmembrane region" description="Helical" evidence="1">
    <location>
        <begin position="183"/>
        <end position="202"/>
    </location>
</feature>
<protein>
    <submittedName>
        <fullName evidence="2">Uncharacterized protein</fullName>
    </submittedName>
</protein>
<feature type="transmembrane region" description="Helical" evidence="1">
    <location>
        <begin position="240"/>
        <end position="261"/>
    </location>
</feature>
<reference evidence="2 3" key="1">
    <citation type="submission" date="2018-04" db="EMBL/GenBank/DDBJ databases">
        <title>Adhaeribacter sp. HMF7616 genome sequencing and assembly.</title>
        <authorList>
            <person name="Kang H."/>
            <person name="Kang J."/>
            <person name="Cha I."/>
            <person name="Kim H."/>
            <person name="Joh K."/>
        </authorList>
    </citation>
    <scope>NUCLEOTIDE SEQUENCE [LARGE SCALE GENOMIC DNA]</scope>
    <source>
        <strain evidence="2 3">HMF7616</strain>
    </source>
</reference>
<gene>
    <name evidence="2" type="ORF">AHMF7616_00492</name>
</gene>
<dbReference type="OrthoDB" id="235490at2"/>
<feature type="transmembrane region" description="Helical" evidence="1">
    <location>
        <begin position="214"/>
        <end position="234"/>
    </location>
</feature>
<feature type="transmembrane region" description="Helical" evidence="1">
    <location>
        <begin position="332"/>
        <end position="351"/>
    </location>
</feature>
<keyword evidence="1" id="KW-0812">Transmembrane</keyword>
<dbReference type="Proteomes" id="UP000253919">
    <property type="component" value="Unassembled WGS sequence"/>
</dbReference>
<feature type="transmembrane region" description="Helical" evidence="1">
    <location>
        <begin position="51"/>
        <end position="74"/>
    </location>
</feature>
<proteinExistence type="predicted"/>
<organism evidence="2 3">
    <name type="scientific">Adhaeribacter pallidiroseus</name>
    <dbReference type="NCBI Taxonomy" id="2072847"/>
    <lineage>
        <taxon>Bacteria</taxon>
        <taxon>Pseudomonadati</taxon>
        <taxon>Bacteroidota</taxon>
        <taxon>Cytophagia</taxon>
        <taxon>Cytophagales</taxon>
        <taxon>Hymenobacteraceae</taxon>
        <taxon>Adhaeribacter</taxon>
    </lineage>
</organism>
<comment type="caution">
    <text evidence="2">The sequence shown here is derived from an EMBL/GenBank/DDBJ whole genome shotgun (WGS) entry which is preliminary data.</text>
</comment>
<evidence type="ECO:0000313" key="2">
    <source>
        <dbReference type="EMBL" id="RDC61903.1"/>
    </source>
</evidence>
<keyword evidence="1" id="KW-1133">Transmembrane helix</keyword>
<sequence>MRGQKEPNIKKQPWLYSAAVDLLFVLSPPFGCLLAIIAFPEFFRNNQEMPVAAWVILVLLIDVSHVYSTLFRTYFDKETFRRQKQLMLLVPLLSWILGMLLYSVSSVLFWRILAYLAVYHFIRQQYGFMQLYSRKEKVSQSERQINIITIYTATVFPILYWHLEGKRLFNWFVPGDFIKIPYPSFLPVLTAGYYIIILIYVLKEIRMVYQQKTVNIPRNLVIVGTLLSWYLGIVHYNGDLIYTTFNVVSHGIPYLALVWIYGRKKQVRAASKGTVIPRLENLLYRNTGIVLFIAIVAFLAYLEEGFWDSLVWREHGEVFTFFANLPQIQDSLLLAIFVPLLTLPQITHYVLDGFIWKVSKDRTLN</sequence>
<feature type="transmembrane region" description="Helical" evidence="1">
    <location>
        <begin position="282"/>
        <end position="302"/>
    </location>
</feature>
<feature type="transmembrane region" description="Helical" evidence="1">
    <location>
        <begin position="14"/>
        <end position="39"/>
    </location>
</feature>
<name>A0A369QAG4_9BACT</name>
<dbReference type="AlphaFoldDB" id="A0A369QAG4"/>
<evidence type="ECO:0000313" key="3">
    <source>
        <dbReference type="Proteomes" id="UP000253919"/>
    </source>
</evidence>